<name>A0A8K0UXS1_9AGAR</name>
<sequence length="383" mass="42983">MYNNLPLIMHLTSSSVPPGKAQHLSTREKLPEQPVLINRLRSEASIRFEADVLAPDALWRQQTRQSAHSISQSTTSDDSTGREGLKDVLQSQEGPSNPFAKIAQWAAARKVAHQIRVPPVWESHHVLSAIDRKDAETLMRIRDSAFELLLHDTGLRETPLKYAMRVQPEMAIVLLGAFSRYINNLDDEILSQERTHATLLSLRAELQSAIRHGLATSQNDLIASFLQALAMSEGDKWVTENVNIVKRALKAGPAGRPVHTAQSIMRKFASSALKDARHISSVEDYLANAAGDLLMMAAWAAVCKTLNAPRLPISFFARDDRIYRVFVDQLNVHLGEIELSIPLKLRKRLEILREGMQGRRLSDKQKLELLAKQLDEPRRGRIS</sequence>
<reference evidence="2" key="1">
    <citation type="journal article" date="2021" name="New Phytol.">
        <title>Evolutionary innovations through gain and loss of genes in the ectomycorrhizal Boletales.</title>
        <authorList>
            <person name="Wu G."/>
            <person name="Miyauchi S."/>
            <person name="Morin E."/>
            <person name="Kuo A."/>
            <person name="Drula E."/>
            <person name="Varga T."/>
            <person name="Kohler A."/>
            <person name="Feng B."/>
            <person name="Cao Y."/>
            <person name="Lipzen A."/>
            <person name="Daum C."/>
            <person name="Hundley H."/>
            <person name="Pangilinan J."/>
            <person name="Johnson J."/>
            <person name="Barry K."/>
            <person name="LaButti K."/>
            <person name="Ng V."/>
            <person name="Ahrendt S."/>
            <person name="Min B."/>
            <person name="Choi I.G."/>
            <person name="Park H."/>
            <person name="Plett J.M."/>
            <person name="Magnuson J."/>
            <person name="Spatafora J.W."/>
            <person name="Nagy L.G."/>
            <person name="Henrissat B."/>
            <person name="Grigoriev I.V."/>
            <person name="Yang Z.L."/>
            <person name="Xu J."/>
            <person name="Martin F.M."/>
        </authorList>
    </citation>
    <scope>NUCLEOTIDE SEQUENCE</scope>
    <source>
        <strain evidence="2">KKN 215</strain>
    </source>
</reference>
<feature type="compositionally biased region" description="Polar residues" evidence="1">
    <location>
        <begin position="63"/>
        <end position="72"/>
    </location>
</feature>
<dbReference type="EMBL" id="JAEVFJ010000003">
    <property type="protein sequence ID" value="KAH8106182.1"/>
    <property type="molecule type" value="Genomic_DNA"/>
</dbReference>
<evidence type="ECO:0000313" key="3">
    <source>
        <dbReference type="Proteomes" id="UP000813824"/>
    </source>
</evidence>
<dbReference type="Proteomes" id="UP000813824">
    <property type="component" value="Unassembled WGS sequence"/>
</dbReference>
<accession>A0A8K0UXS1</accession>
<gene>
    <name evidence="2" type="ORF">BXZ70DRAFT_1004462</name>
</gene>
<organism evidence="2 3">
    <name type="scientific">Cristinia sonorae</name>
    <dbReference type="NCBI Taxonomy" id="1940300"/>
    <lineage>
        <taxon>Eukaryota</taxon>
        <taxon>Fungi</taxon>
        <taxon>Dikarya</taxon>
        <taxon>Basidiomycota</taxon>
        <taxon>Agaricomycotina</taxon>
        <taxon>Agaricomycetes</taxon>
        <taxon>Agaricomycetidae</taxon>
        <taxon>Agaricales</taxon>
        <taxon>Pleurotineae</taxon>
        <taxon>Stephanosporaceae</taxon>
        <taxon>Cristinia</taxon>
    </lineage>
</organism>
<comment type="caution">
    <text evidence="2">The sequence shown here is derived from an EMBL/GenBank/DDBJ whole genome shotgun (WGS) entry which is preliminary data.</text>
</comment>
<protein>
    <submittedName>
        <fullName evidence="2">Uncharacterized protein</fullName>
    </submittedName>
</protein>
<keyword evidence="3" id="KW-1185">Reference proteome</keyword>
<proteinExistence type="predicted"/>
<dbReference type="AlphaFoldDB" id="A0A8K0UXS1"/>
<evidence type="ECO:0000256" key="1">
    <source>
        <dbReference type="SAM" id="MobiDB-lite"/>
    </source>
</evidence>
<dbReference type="OrthoDB" id="3005035at2759"/>
<feature type="region of interest" description="Disordered" evidence="1">
    <location>
        <begin position="63"/>
        <end position="96"/>
    </location>
</feature>
<evidence type="ECO:0000313" key="2">
    <source>
        <dbReference type="EMBL" id="KAH8106182.1"/>
    </source>
</evidence>